<feature type="transmembrane region" description="Helical" evidence="1">
    <location>
        <begin position="12"/>
        <end position="34"/>
    </location>
</feature>
<dbReference type="InterPro" id="IPR012859">
    <property type="entry name" value="Pilin_N_archaeal"/>
</dbReference>
<evidence type="ECO:0000256" key="1">
    <source>
        <dbReference type="SAM" id="Phobius"/>
    </source>
</evidence>
<reference evidence="3 4" key="1">
    <citation type="submission" date="2020-06" db="EMBL/GenBank/DDBJ databases">
        <title>Methanofollis fontis sp. nov., a methanogen isolated from marine sediments near a cold seep at Four-Way Closure Ridge offshore southwestern Taiwan.</title>
        <authorList>
            <person name="Chen S.-C."/>
            <person name="Teng N.-H."/>
            <person name="Lin Y.-S."/>
            <person name="Lai M.-C."/>
            <person name="Chen H.-H."/>
            <person name="Wang C.-C."/>
        </authorList>
    </citation>
    <scope>NUCLEOTIDE SEQUENCE [LARGE SCALE GENOMIC DNA]</scope>
    <source>
        <strain evidence="3 4">DSM 2702</strain>
    </source>
</reference>
<sequence length="283" mass="29196">MKMIDEQGVSEVIGAVLLVSLAVLGVAIVAVALFSQPPPSEIPHVSVVAGTTADNTTFVLLHEGGDALAAGNYRIYVDNGSGLVDRTTEFSLAGDDIWSIGENLTYTGGGTPERVVISVVDSGGGETVIAEPYGFGVAAAGAYADAGGSGSVTPVVTVTPGPTPTPEPSIIIIEPPIGDPFNLTAKEQGNGRSIKGTVEGNITSEDVTRVDLVIYPYNDPSGSGTKEVTIYRDVAEGRGIFSQEITFTGNTINDGDPITLVFLLYNDTSLLGVDALKTEAHIV</sequence>
<evidence type="ECO:0000313" key="4">
    <source>
        <dbReference type="Proteomes" id="UP000570823"/>
    </source>
</evidence>
<keyword evidence="4" id="KW-1185">Reference proteome</keyword>
<accession>A0A7K4HM38</accession>
<dbReference type="AlphaFoldDB" id="A0A7K4HM38"/>
<dbReference type="Pfam" id="PF07790">
    <property type="entry name" value="Pilin_N"/>
    <property type="match status" value="1"/>
</dbReference>
<evidence type="ECO:0000259" key="2">
    <source>
        <dbReference type="Pfam" id="PF07790"/>
    </source>
</evidence>
<feature type="domain" description="Archaeal Type IV pilin N-terminal" evidence="2">
    <location>
        <begin position="7"/>
        <end position="79"/>
    </location>
</feature>
<dbReference type="PANTHER" id="PTHR38138:SF1">
    <property type="entry name" value="ARCHAEAL TYPE IV PILIN N-TERMINAL DOMAIN-CONTAINING PROTEIN"/>
    <property type="match status" value="1"/>
</dbReference>
<proteinExistence type="predicted"/>
<keyword evidence="1" id="KW-0472">Membrane</keyword>
<dbReference type="EMBL" id="JABXWR010000001">
    <property type="protein sequence ID" value="NVO65948.1"/>
    <property type="molecule type" value="Genomic_DNA"/>
</dbReference>
<protein>
    <submittedName>
        <fullName evidence="3">Type IV pilin N-terminal domain-containing protein</fullName>
    </submittedName>
</protein>
<comment type="caution">
    <text evidence="3">The sequence shown here is derived from an EMBL/GenBank/DDBJ whole genome shotgun (WGS) entry which is preliminary data.</text>
</comment>
<dbReference type="RefSeq" id="WP_176787488.1">
    <property type="nucleotide sequence ID" value="NZ_JABXWR010000001.1"/>
</dbReference>
<dbReference type="OrthoDB" id="106958at2157"/>
<keyword evidence="1" id="KW-1133">Transmembrane helix</keyword>
<dbReference type="PANTHER" id="PTHR38138">
    <property type="entry name" value="VNG6441H"/>
    <property type="match status" value="1"/>
</dbReference>
<organism evidence="3 4">
    <name type="scientific">Methanofollis tationis</name>
    <dbReference type="NCBI Taxonomy" id="81417"/>
    <lineage>
        <taxon>Archaea</taxon>
        <taxon>Methanobacteriati</taxon>
        <taxon>Methanobacteriota</taxon>
        <taxon>Stenosarchaea group</taxon>
        <taxon>Methanomicrobia</taxon>
        <taxon>Methanomicrobiales</taxon>
        <taxon>Methanomicrobiaceae</taxon>
        <taxon>Methanofollis</taxon>
    </lineage>
</organism>
<evidence type="ECO:0000313" key="3">
    <source>
        <dbReference type="EMBL" id="NVO65948.1"/>
    </source>
</evidence>
<keyword evidence="1" id="KW-0812">Transmembrane</keyword>
<dbReference type="Proteomes" id="UP000570823">
    <property type="component" value="Unassembled WGS sequence"/>
</dbReference>
<name>A0A7K4HM38_9EURY</name>
<gene>
    <name evidence="3" type="ORF">HWN36_01100</name>
</gene>